<dbReference type="Proteomes" id="UP001190466">
    <property type="component" value="Chromosome"/>
</dbReference>
<dbReference type="GO" id="GO:0004519">
    <property type="term" value="F:endonuclease activity"/>
    <property type="evidence" value="ECO:0007669"/>
    <property type="project" value="UniProtKB-KW"/>
</dbReference>
<name>A0ABM9MEL3_9MYCO</name>
<organism evidence="3 4">
    <name type="scientific">[Mycobacterium] wendilense</name>
    <dbReference type="NCBI Taxonomy" id="3064284"/>
    <lineage>
        <taxon>Bacteria</taxon>
        <taxon>Bacillati</taxon>
        <taxon>Actinomycetota</taxon>
        <taxon>Actinomycetes</taxon>
        <taxon>Mycobacteriales</taxon>
        <taxon>Mycobacteriaceae</taxon>
        <taxon>Mycolicibacter</taxon>
    </lineage>
</organism>
<dbReference type="RefSeq" id="WP_316509985.1">
    <property type="nucleotide sequence ID" value="NZ_OY726395.1"/>
</dbReference>
<reference evidence="3 4" key="1">
    <citation type="submission" date="2023-08" db="EMBL/GenBank/DDBJ databases">
        <authorList>
            <person name="Folkvardsen B D."/>
            <person name="Norman A."/>
        </authorList>
    </citation>
    <scope>NUCLEOTIDE SEQUENCE [LARGE SCALE GENOMIC DNA]</scope>
    <source>
        <strain evidence="3 4">Mu0050</strain>
    </source>
</reference>
<feature type="transmembrane region" description="Helical" evidence="1">
    <location>
        <begin position="47"/>
        <end position="69"/>
    </location>
</feature>
<dbReference type="Gene3D" id="3.60.10.10">
    <property type="entry name" value="Endonuclease/exonuclease/phosphatase"/>
    <property type="match status" value="1"/>
</dbReference>
<evidence type="ECO:0000259" key="2">
    <source>
        <dbReference type="Pfam" id="PF03372"/>
    </source>
</evidence>
<keyword evidence="1" id="KW-0812">Transmembrane</keyword>
<evidence type="ECO:0000313" key="3">
    <source>
        <dbReference type="EMBL" id="CAJ1583360.1"/>
    </source>
</evidence>
<keyword evidence="3" id="KW-0540">Nuclease</keyword>
<feature type="domain" description="Endonuclease/exonuclease/phosphatase" evidence="2">
    <location>
        <begin position="112"/>
        <end position="323"/>
    </location>
</feature>
<protein>
    <submittedName>
        <fullName evidence="3">Endonuclease/exonuclease/phosphatase family protein</fullName>
    </submittedName>
</protein>
<dbReference type="Pfam" id="PF03372">
    <property type="entry name" value="Exo_endo_phos"/>
    <property type="match status" value="1"/>
</dbReference>
<keyword evidence="3" id="KW-0255">Endonuclease</keyword>
<evidence type="ECO:0000256" key="1">
    <source>
        <dbReference type="SAM" id="Phobius"/>
    </source>
</evidence>
<dbReference type="PROSITE" id="PS51257">
    <property type="entry name" value="PROKAR_LIPOPROTEIN"/>
    <property type="match status" value="1"/>
</dbReference>
<proteinExistence type="predicted"/>
<dbReference type="InterPro" id="IPR036691">
    <property type="entry name" value="Endo/exonu/phosph_ase_sf"/>
</dbReference>
<accession>A0ABM9MEL3</accession>
<keyword evidence="3" id="KW-0378">Hydrolase</keyword>
<dbReference type="InterPro" id="IPR005135">
    <property type="entry name" value="Endo/exonuclease/phosphatase"/>
</dbReference>
<dbReference type="SUPFAM" id="SSF56219">
    <property type="entry name" value="DNase I-like"/>
    <property type="match status" value="1"/>
</dbReference>
<sequence>MIDSAVRTARTRRRWPNLIAGWLGLACAAAAAVGVLVHFLGPVSTTVTLLASFSPLAILGALLAVALLVAARWWVAAAMAAVVAAAGVSAQLPLYLGAPASVASEAPTITLLQANIRLGEADADALVERVRRNQVDVLTVSELTEEAVGRLAAAGIAELLPFAHLEPKMGGSGAGIYARHPLTEPTVLPELVHNNLRAVMTVPGAEPVAVYALHPVPPYPEPAWRWATDLERIGAVFAAESRPLIVGADFNSTYDHRRYRDLVSAGTTADGELLDAAEHLGAGIVATYPADRWHPPALAIDRILTRGATPLTFVRVDLPGSDHHGVLAEVRLEPRGD</sequence>
<keyword evidence="4" id="KW-1185">Reference proteome</keyword>
<keyword evidence="1" id="KW-1133">Transmembrane helix</keyword>
<feature type="transmembrane region" description="Helical" evidence="1">
    <location>
        <begin position="20"/>
        <end position="41"/>
    </location>
</feature>
<evidence type="ECO:0000313" key="4">
    <source>
        <dbReference type="Proteomes" id="UP001190466"/>
    </source>
</evidence>
<gene>
    <name evidence="3" type="ORF">MU0050_002573</name>
</gene>
<keyword evidence="1" id="KW-0472">Membrane</keyword>
<feature type="transmembrane region" description="Helical" evidence="1">
    <location>
        <begin position="76"/>
        <end position="96"/>
    </location>
</feature>
<dbReference type="EMBL" id="OY726395">
    <property type="protein sequence ID" value="CAJ1583360.1"/>
    <property type="molecule type" value="Genomic_DNA"/>
</dbReference>